<accession>A0A8S5RIC1</accession>
<reference evidence="1" key="1">
    <citation type="journal article" date="2021" name="Proc. Natl. Acad. Sci. U.S.A.">
        <title>A Catalog of Tens of Thousands of Viruses from Human Metagenomes Reveals Hidden Associations with Chronic Diseases.</title>
        <authorList>
            <person name="Tisza M.J."/>
            <person name="Buck C.B."/>
        </authorList>
    </citation>
    <scope>NUCLEOTIDE SEQUENCE</scope>
    <source>
        <strain evidence="1">CtML55</strain>
    </source>
</reference>
<proteinExistence type="predicted"/>
<sequence length="58" mass="6783">MLLTDMKRLCLIEHSSGELTKIRVNLNRLTYLKSLISGIPLDSSWNMMLELNNRKIKH</sequence>
<dbReference type="EMBL" id="BK059105">
    <property type="protein sequence ID" value="DAE30866.1"/>
    <property type="molecule type" value="Genomic_DNA"/>
</dbReference>
<name>A0A8S5RIC1_9VIRU</name>
<organism evidence="1">
    <name type="scientific">virus sp. ctML55</name>
    <dbReference type="NCBI Taxonomy" id="2827627"/>
    <lineage>
        <taxon>Viruses</taxon>
    </lineage>
</organism>
<evidence type="ECO:0000313" key="1">
    <source>
        <dbReference type="EMBL" id="DAE30866.1"/>
    </source>
</evidence>
<protein>
    <submittedName>
        <fullName evidence="1">Uncharacterized protein</fullName>
    </submittedName>
</protein>